<dbReference type="GO" id="GO:0000407">
    <property type="term" value="C:phagophore assembly site"/>
    <property type="evidence" value="ECO:0007669"/>
    <property type="project" value="UniProtKB-SubCell"/>
</dbReference>
<evidence type="ECO:0000259" key="6">
    <source>
        <dbReference type="Pfam" id="PF10033"/>
    </source>
</evidence>
<evidence type="ECO:0000256" key="3">
    <source>
        <dbReference type="ARBA" id="ARBA00023006"/>
    </source>
</evidence>
<keyword evidence="8" id="KW-1185">Reference proteome</keyword>
<dbReference type="InterPro" id="IPR040182">
    <property type="entry name" value="ATG13"/>
</dbReference>
<name>A0AAV8WW91_9CUCU</name>
<dbReference type="EMBL" id="JANEYF010004843">
    <property type="protein sequence ID" value="KAJ8929906.1"/>
    <property type="molecule type" value="Genomic_DNA"/>
</dbReference>
<dbReference type="Gene3D" id="3.30.900.10">
    <property type="entry name" value="HORMA domain"/>
    <property type="match status" value="1"/>
</dbReference>
<evidence type="ECO:0000256" key="4">
    <source>
        <dbReference type="RuleBase" id="RU361214"/>
    </source>
</evidence>
<dbReference type="PANTHER" id="PTHR13430">
    <property type="match status" value="1"/>
</dbReference>
<proteinExistence type="inferred from homology"/>
<comment type="similarity">
    <text evidence="2 4">Belongs to the ATG13 family. Metazoan subfamily.</text>
</comment>
<dbReference type="GO" id="GO:0000423">
    <property type="term" value="P:mitophagy"/>
    <property type="evidence" value="ECO:0007669"/>
    <property type="project" value="TreeGrafter"/>
</dbReference>
<feature type="region of interest" description="Disordered" evidence="5">
    <location>
        <begin position="198"/>
        <end position="229"/>
    </location>
</feature>
<evidence type="ECO:0000256" key="1">
    <source>
        <dbReference type="ARBA" id="ARBA00004329"/>
    </source>
</evidence>
<gene>
    <name evidence="7" type="ORF">NQ314_017371</name>
</gene>
<dbReference type="Pfam" id="PF10033">
    <property type="entry name" value="ATG13"/>
    <property type="match status" value="1"/>
</dbReference>
<organism evidence="7 8">
    <name type="scientific">Rhamnusium bicolor</name>
    <dbReference type="NCBI Taxonomy" id="1586634"/>
    <lineage>
        <taxon>Eukaryota</taxon>
        <taxon>Metazoa</taxon>
        <taxon>Ecdysozoa</taxon>
        <taxon>Arthropoda</taxon>
        <taxon>Hexapoda</taxon>
        <taxon>Insecta</taxon>
        <taxon>Pterygota</taxon>
        <taxon>Neoptera</taxon>
        <taxon>Endopterygota</taxon>
        <taxon>Coleoptera</taxon>
        <taxon>Polyphaga</taxon>
        <taxon>Cucujiformia</taxon>
        <taxon>Chrysomeloidea</taxon>
        <taxon>Cerambycidae</taxon>
        <taxon>Lepturinae</taxon>
        <taxon>Rhagiini</taxon>
        <taxon>Rhamnusium</taxon>
    </lineage>
</organism>
<protein>
    <recommendedName>
        <fullName evidence="4">Autophagy-related protein 13</fullName>
    </recommendedName>
</protein>
<evidence type="ECO:0000313" key="7">
    <source>
        <dbReference type="EMBL" id="KAJ8929906.1"/>
    </source>
</evidence>
<evidence type="ECO:0000256" key="2">
    <source>
        <dbReference type="ARBA" id="ARBA00007341"/>
    </source>
</evidence>
<feature type="domain" description="Autophagy-related protein 13 N-terminal" evidence="6">
    <location>
        <begin position="92"/>
        <end position="195"/>
    </location>
</feature>
<comment type="caution">
    <text evidence="7">The sequence shown here is derived from an EMBL/GenBank/DDBJ whole genome shotgun (WGS) entry which is preliminary data.</text>
</comment>
<reference evidence="7" key="1">
    <citation type="journal article" date="2023" name="Insect Mol. Biol.">
        <title>Genome sequencing provides insights into the evolution of gene families encoding plant cell wall-degrading enzymes in longhorned beetles.</title>
        <authorList>
            <person name="Shin N.R."/>
            <person name="Okamura Y."/>
            <person name="Kirsch R."/>
            <person name="Pauchet Y."/>
        </authorList>
    </citation>
    <scope>NUCLEOTIDE SEQUENCE</scope>
    <source>
        <strain evidence="7">RBIC_L_NR</strain>
    </source>
</reference>
<dbReference type="Proteomes" id="UP001162156">
    <property type="component" value="Unassembled WGS sequence"/>
</dbReference>
<dbReference type="GO" id="GO:1990316">
    <property type="term" value="C:Atg1/ULK1 kinase complex"/>
    <property type="evidence" value="ECO:0007669"/>
    <property type="project" value="InterPro"/>
</dbReference>
<accession>A0AAV8WW91</accession>
<dbReference type="InterPro" id="IPR036570">
    <property type="entry name" value="HORMA_dom_sf"/>
</dbReference>
<dbReference type="InterPro" id="IPR018731">
    <property type="entry name" value="Atg13_N"/>
</dbReference>
<evidence type="ECO:0000256" key="5">
    <source>
        <dbReference type="SAM" id="MobiDB-lite"/>
    </source>
</evidence>
<dbReference type="PANTHER" id="PTHR13430:SF4">
    <property type="entry name" value="AUTOPHAGY-RELATED PROTEIN 13"/>
    <property type="match status" value="1"/>
</dbReference>
<keyword evidence="3 4" id="KW-0072">Autophagy</keyword>
<sequence length="229" mass="25933">MAMKLNNQEKKELDKFTKFLALKSTQIIVQSRLGEKVTTPSKPLPAGPDWFNLNISDLPEVLAEAKKVLNGEVLSSRLPLCVEISLRTVEGDHMVLETWCLGMLPQRCDPTARIVHTVYNRMGILLKSLVSVTRVTPAYKLSRRQGPDSYVMCYRIYMDDPQFHNLGDGHKQMCVGQICTPIGTLLLSVTYRTKMTISPTQTGKDNSMMLKSDHFNTNLSPKSRRYNQK</sequence>
<dbReference type="GO" id="GO:0034727">
    <property type="term" value="P:piecemeal microautophagy of the nucleus"/>
    <property type="evidence" value="ECO:0007669"/>
    <property type="project" value="TreeGrafter"/>
</dbReference>
<evidence type="ECO:0000313" key="8">
    <source>
        <dbReference type="Proteomes" id="UP001162156"/>
    </source>
</evidence>
<comment type="subcellular location">
    <subcellularLocation>
        <location evidence="1">Preautophagosomal structure</location>
    </subcellularLocation>
</comment>
<dbReference type="AlphaFoldDB" id="A0AAV8WW91"/>
<dbReference type="GO" id="GO:0005829">
    <property type="term" value="C:cytosol"/>
    <property type="evidence" value="ECO:0007669"/>
    <property type="project" value="TreeGrafter"/>
</dbReference>
<dbReference type="GO" id="GO:0034497">
    <property type="term" value="P:protein localization to phagophore assembly site"/>
    <property type="evidence" value="ECO:0007669"/>
    <property type="project" value="TreeGrafter"/>
</dbReference>